<dbReference type="AlphaFoldDB" id="A0A418Y1A4"/>
<proteinExistence type="predicted"/>
<evidence type="ECO:0000313" key="2">
    <source>
        <dbReference type="Proteomes" id="UP000283734"/>
    </source>
</evidence>
<evidence type="ECO:0000313" key="1">
    <source>
        <dbReference type="EMBL" id="RJG19295.1"/>
    </source>
</evidence>
<name>A0A418Y1A4_9GAMM</name>
<protein>
    <submittedName>
        <fullName evidence="1">DUF3800 domain-containing protein</fullName>
    </submittedName>
</protein>
<accession>A0A418Y1A4</accession>
<dbReference type="InterPro" id="IPR024524">
    <property type="entry name" value="DUF3800"/>
</dbReference>
<gene>
    <name evidence="1" type="ORF">D4A39_00020</name>
</gene>
<organism evidence="1 2">
    <name type="scientific">Alcanivorax profundi</name>
    <dbReference type="NCBI Taxonomy" id="2338368"/>
    <lineage>
        <taxon>Bacteria</taxon>
        <taxon>Pseudomonadati</taxon>
        <taxon>Pseudomonadota</taxon>
        <taxon>Gammaproteobacteria</taxon>
        <taxon>Oceanospirillales</taxon>
        <taxon>Alcanivoracaceae</taxon>
        <taxon>Alcanivorax</taxon>
    </lineage>
</organism>
<dbReference type="EMBL" id="QYYA01000001">
    <property type="protein sequence ID" value="RJG19295.1"/>
    <property type="molecule type" value="Genomic_DNA"/>
</dbReference>
<comment type="caution">
    <text evidence="1">The sequence shown here is derived from an EMBL/GenBank/DDBJ whole genome shotgun (WGS) entry which is preliminary data.</text>
</comment>
<dbReference type="OrthoDB" id="6057352at2"/>
<sequence>MPKTAFIDESGNHNLDTTKPGSSSYFIVCAIIVDDNELDAFNIAAEKIRQNHFHESEIKSSKVRAKDGHKRHIKILNDILDLKFTFYALAVDKNRIYKDSGLQHKRTFIKNLNGKLYGSLFQHFAEIKVIADETGNQDFSRSFKRYVDKNHIPDLFSSSSFGLASSQEHIGVQIADFIAGTLAQVYENKSNTKLEEEYEKLIKQKSVGLDEWPPKFAQAPSAPATSNAFDKTIMDYAFRQAHLFLDNNSSNHSDDIKMQVCALDFLIFQSHWNNAIDYIPTHSLKSHLRESGYSEISDQVLRSSIIAKLRDADVLIASSNKGYKIPSKLADLHDFVARVDSQAIPLLKRLNKARKNILMATSNEVDILQSDKSPALSNIISKVEI</sequence>
<dbReference type="Proteomes" id="UP000283734">
    <property type="component" value="Unassembled WGS sequence"/>
</dbReference>
<dbReference type="Pfam" id="PF12686">
    <property type="entry name" value="DUF3800"/>
    <property type="match status" value="1"/>
</dbReference>
<reference evidence="1 2" key="1">
    <citation type="submission" date="2018-09" db="EMBL/GenBank/DDBJ databases">
        <title>Alcanivorax profundi sp. nov., isolated from 1000 m-depth seawater of the Mariana Trench.</title>
        <authorList>
            <person name="Liu J."/>
        </authorList>
    </citation>
    <scope>NUCLEOTIDE SEQUENCE [LARGE SCALE GENOMIC DNA]</scope>
    <source>
        <strain evidence="1 2">MTEO17</strain>
    </source>
</reference>
<keyword evidence="2" id="KW-1185">Reference proteome</keyword>
<dbReference type="RefSeq" id="WP_119917281.1">
    <property type="nucleotide sequence ID" value="NZ_QYYA01000001.1"/>
</dbReference>